<dbReference type="HOGENOM" id="CLU_019942_1_3_1"/>
<dbReference type="SUPFAM" id="SSF100950">
    <property type="entry name" value="NagB/RpiA/CoA transferase-like"/>
    <property type="match status" value="2"/>
</dbReference>
<reference evidence="5 6" key="1">
    <citation type="journal article" date="2008" name="Nature">
        <title>The Phaeodactylum genome reveals the evolutionary history of diatom genomes.</title>
        <authorList>
            <person name="Bowler C."/>
            <person name="Allen A.E."/>
            <person name="Badger J.H."/>
            <person name="Grimwood J."/>
            <person name="Jabbari K."/>
            <person name="Kuo A."/>
            <person name="Maheswari U."/>
            <person name="Martens C."/>
            <person name="Maumus F."/>
            <person name="Otillar R.P."/>
            <person name="Rayko E."/>
            <person name="Salamov A."/>
            <person name="Vandepoele K."/>
            <person name="Beszteri B."/>
            <person name="Gruber A."/>
            <person name="Heijde M."/>
            <person name="Katinka M."/>
            <person name="Mock T."/>
            <person name="Valentin K."/>
            <person name="Verret F."/>
            <person name="Berges J.A."/>
            <person name="Brownlee C."/>
            <person name="Cadoret J.P."/>
            <person name="Chiovitti A."/>
            <person name="Choi C.J."/>
            <person name="Coesel S."/>
            <person name="De Martino A."/>
            <person name="Detter J.C."/>
            <person name="Durkin C."/>
            <person name="Falciatore A."/>
            <person name="Fournet J."/>
            <person name="Haruta M."/>
            <person name="Huysman M.J."/>
            <person name="Jenkins B.D."/>
            <person name="Jiroutova K."/>
            <person name="Jorgensen R.E."/>
            <person name="Joubert Y."/>
            <person name="Kaplan A."/>
            <person name="Kroger N."/>
            <person name="Kroth P.G."/>
            <person name="La Roche J."/>
            <person name="Lindquist E."/>
            <person name="Lommer M."/>
            <person name="Martin-Jezequel V."/>
            <person name="Lopez P.J."/>
            <person name="Lucas S."/>
            <person name="Mangogna M."/>
            <person name="McGinnis K."/>
            <person name="Medlin L.K."/>
            <person name="Montsant A."/>
            <person name="Oudot-Le Secq M.P."/>
            <person name="Napoli C."/>
            <person name="Obornik M."/>
            <person name="Parker M.S."/>
            <person name="Petit J.L."/>
            <person name="Porcel B.M."/>
            <person name="Poulsen N."/>
            <person name="Robison M."/>
            <person name="Rychlewski L."/>
            <person name="Rynearson T.A."/>
            <person name="Schmutz J."/>
            <person name="Shapiro H."/>
            <person name="Siaut M."/>
            <person name="Stanley M."/>
            <person name="Sussman M.R."/>
            <person name="Taylor A.R."/>
            <person name="Vardi A."/>
            <person name="von Dassow P."/>
            <person name="Vyverman W."/>
            <person name="Willis A."/>
            <person name="Wyrwicz L.S."/>
            <person name="Rokhsar D.S."/>
            <person name="Weissenbach J."/>
            <person name="Armbrust E.V."/>
            <person name="Green B.R."/>
            <person name="Van de Peer Y."/>
            <person name="Grigoriev I.V."/>
        </authorList>
    </citation>
    <scope>NUCLEOTIDE SEQUENCE [LARGE SCALE GENOMIC DNA]</scope>
    <source>
        <strain evidence="5 6">CCAP 1055/1</strain>
    </source>
</reference>
<sequence length="511" mass="53735">MLVSVRALTGLTRASSFCFVSRRSLATRPLSKVVGSAKEALQGVDLSGATIAAGGFGLGGIPETLLNEISRTESAKDLTIVSLTAGVDGFGIGRLLEANKVKRLISSYVGENKFLEQEFFAGRLEVELTPQGTIAERLNAAGAGIPAFYTPTGAGTIYSKGGIPIQYVPDGSGNVAIASEARETRVFDDIEYVLEHSLKAGVAIVKAYKADTRGNLIFKGTSANANPDCAMAGKICLAEVEEIVEAGEIGPDEVHLPGVYVHKVLLAADNEKRVERLKLQDGSQKGVIVGGRGRIMRRAAKEFENGMYVNLGIGIPTMASNYVPEGIQIELQAENGLMGIGPYPSSELTASPDYINAGKETITPLRGASTFSSSRSFGMIRGGHIDLTILGGLQCSASGDLASWIVPGKIVKGMGGAMDLVNAIGSRVVVTMDHTAKDGSPKIRDKCSLPLTGHNVVDRIITDMGVFDCDKKGKGGLTLVEIAPGVSVDDVRKATACDFKVASSLPRMDNE</sequence>
<comment type="function">
    <text evidence="3">Key enzyme for ketone body catabolism. Transfers the CoA moiety from succinate to acetoacetate. Formation of the enzyme-CoA intermediate proceeds via an unstable anhydride species formed between the carboxylate groups of the enzyme and substrate.</text>
</comment>
<dbReference type="InterPro" id="IPR037171">
    <property type="entry name" value="NagB/RpiA_transferase-like"/>
</dbReference>
<dbReference type="InterPro" id="IPR004165">
    <property type="entry name" value="CoA_trans_fam_I"/>
</dbReference>
<dbReference type="EC" id="2.8.3.5" evidence="3"/>
<dbReference type="FunFam" id="3.40.1080.10:FF:000001">
    <property type="entry name" value="Succinyl-coa:3-ketoacid-coenzyme a transferase subunit b"/>
    <property type="match status" value="1"/>
</dbReference>
<keyword evidence="2 3" id="KW-0808">Transferase</keyword>
<evidence type="ECO:0000313" key="5">
    <source>
        <dbReference type="EMBL" id="EEC44076.1"/>
    </source>
</evidence>
<dbReference type="InterPro" id="IPR014388">
    <property type="entry name" value="3-oxoacid_CoA-transferase"/>
</dbReference>
<dbReference type="NCBIfam" id="TIGR02428">
    <property type="entry name" value="pcaJ_scoB_fam"/>
    <property type="match status" value="1"/>
</dbReference>
<dbReference type="UniPathway" id="UPA00929">
    <property type="reaction ID" value="UER00894"/>
</dbReference>
<dbReference type="PIRSF" id="PIRSF000858">
    <property type="entry name" value="SCOT-t"/>
    <property type="match status" value="1"/>
</dbReference>
<dbReference type="InParanoid" id="B7GB91"/>
<comment type="pathway">
    <text evidence="3">Ketone metabolism; succinyl-CoA degradation; acetoacetyl-CoA from succinyl-CoA: step 1/1.</text>
</comment>
<comment type="catalytic activity">
    <reaction evidence="3">
        <text>a 3-oxo acid + succinyl-CoA = a 3-oxoacyl-CoA + succinate</text>
        <dbReference type="Rhea" id="RHEA:24564"/>
        <dbReference type="ChEBI" id="CHEBI:30031"/>
        <dbReference type="ChEBI" id="CHEBI:35973"/>
        <dbReference type="ChEBI" id="CHEBI:57292"/>
        <dbReference type="ChEBI" id="CHEBI:90726"/>
        <dbReference type="EC" id="2.8.3.5"/>
    </reaction>
</comment>
<accession>B7GB91</accession>
<feature type="active site" description="5-glutamyl coenzyme A thioester intermediate" evidence="4">
    <location>
        <position position="334"/>
    </location>
</feature>
<reference evidence="6" key="2">
    <citation type="submission" date="2008-08" db="EMBL/GenBank/DDBJ databases">
        <authorList>
            <consortium name="Diatom Consortium"/>
            <person name="Grigoriev I."/>
            <person name="Grimwood J."/>
            <person name="Kuo A."/>
            <person name="Otillar R.P."/>
            <person name="Salamov A."/>
            <person name="Detter J.C."/>
            <person name="Lindquist E."/>
            <person name="Shapiro H."/>
            <person name="Lucas S."/>
            <person name="Glavina del Rio T."/>
            <person name="Pitluck S."/>
            <person name="Rokhsar D."/>
            <person name="Bowler C."/>
        </authorList>
    </citation>
    <scope>GENOME REANNOTATION</scope>
    <source>
        <strain evidence="6">CCAP 1055/1</strain>
    </source>
</reference>
<dbReference type="AlphaFoldDB" id="B7GB91"/>
<dbReference type="KEGG" id="pti:PHATRDRAFT_23365"/>
<dbReference type="SMART" id="SM00882">
    <property type="entry name" value="CoA_trans"/>
    <property type="match status" value="2"/>
</dbReference>
<evidence type="ECO:0000256" key="3">
    <source>
        <dbReference type="PIRNR" id="PIRNR000858"/>
    </source>
</evidence>
<name>B7GB91_PHATC</name>
<dbReference type="GO" id="GO:0046952">
    <property type="term" value="P:ketone body catabolic process"/>
    <property type="evidence" value="ECO:0007669"/>
    <property type="project" value="InterPro"/>
</dbReference>
<proteinExistence type="inferred from homology"/>
<keyword evidence="3" id="KW-0496">Mitochondrion</keyword>
<dbReference type="PANTHER" id="PTHR13707">
    <property type="entry name" value="KETOACID-COENZYME A TRANSFERASE"/>
    <property type="match status" value="1"/>
</dbReference>
<dbReference type="eggNOG" id="KOG3822">
    <property type="taxonomic scope" value="Eukaryota"/>
</dbReference>
<dbReference type="GO" id="GO:0008260">
    <property type="term" value="F:succinyl-CoA:3-oxo-acid CoA-transferase activity"/>
    <property type="evidence" value="ECO:0007669"/>
    <property type="project" value="UniProtKB-EC"/>
</dbReference>
<dbReference type="InterPro" id="IPR012791">
    <property type="entry name" value="3-oxoacid_CoA-transf_B"/>
</dbReference>
<evidence type="ECO:0000256" key="1">
    <source>
        <dbReference type="ARBA" id="ARBA00007154"/>
    </source>
</evidence>
<organism evidence="5 6">
    <name type="scientific">Phaeodactylum tricornutum (strain CCAP 1055/1)</name>
    <dbReference type="NCBI Taxonomy" id="556484"/>
    <lineage>
        <taxon>Eukaryota</taxon>
        <taxon>Sar</taxon>
        <taxon>Stramenopiles</taxon>
        <taxon>Ochrophyta</taxon>
        <taxon>Bacillariophyta</taxon>
        <taxon>Bacillariophyceae</taxon>
        <taxon>Bacillariophycidae</taxon>
        <taxon>Naviculales</taxon>
        <taxon>Phaeodactylaceae</taxon>
        <taxon>Phaeodactylum</taxon>
    </lineage>
</organism>
<gene>
    <name evidence="5" type="primary">SKT1</name>
    <name evidence="5" type="ORF">PHATRDRAFT_23365</name>
</gene>
<dbReference type="PaxDb" id="2850-Phatr23365"/>
<evidence type="ECO:0000256" key="2">
    <source>
        <dbReference type="ARBA" id="ARBA00022679"/>
    </source>
</evidence>
<evidence type="ECO:0000256" key="4">
    <source>
        <dbReference type="PIRSR" id="PIRSR000858-1"/>
    </source>
</evidence>
<dbReference type="Pfam" id="PF01144">
    <property type="entry name" value="CoA_trans"/>
    <property type="match status" value="2"/>
</dbReference>
<protein>
    <recommendedName>
        <fullName evidence="3">Succinyl-CoA:3-ketoacid-coenzyme A transferase</fullName>
        <ecNumber evidence="3">2.8.3.5</ecNumber>
    </recommendedName>
</protein>
<dbReference type="SMR" id="B7GB91"/>
<dbReference type="PANTHER" id="PTHR13707:SF60">
    <property type="entry name" value="ACETATE COA-TRANSFERASE SUBUNIT ALPHA"/>
    <property type="match status" value="1"/>
</dbReference>
<evidence type="ECO:0000313" key="6">
    <source>
        <dbReference type="Proteomes" id="UP000000759"/>
    </source>
</evidence>
<comment type="similarity">
    <text evidence="1 3">Belongs to the 3-oxoacid CoA-transferase family.</text>
</comment>
<dbReference type="RefSeq" id="XP_002184327.1">
    <property type="nucleotide sequence ID" value="XM_002184291.1"/>
</dbReference>
<dbReference type="EMBL" id="CM000625">
    <property type="protein sequence ID" value="EEC44076.1"/>
    <property type="molecule type" value="Genomic_DNA"/>
</dbReference>
<keyword evidence="6" id="KW-1185">Reference proteome</keyword>
<dbReference type="GeneID" id="7198263"/>
<dbReference type="Gene3D" id="3.40.1080.10">
    <property type="entry name" value="Glutaconate Coenzyme A-transferase"/>
    <property type="match status" value="2"/>
</dbReference>
<dbReference type="OrthoDB" id="1933379at2759"/>
<dbReference type="OMA" id="VKTMGQI"/>
<dbReference type="STRING" id="556484.B7GB91"/>
<dbReference type="Proteomes" id="UP000000759">
    <property type="component" value="Chromosome 23"/>
</dbReference>